<feature type="domain" description="HTH merR-type" evidence="1">
    <location>
        <begin position="36"/>
        <end position="101"/>
    </location>
</feature>
<dbReference type="Proteomes" id="UP001165383">
    <property type="component" value="Unassembled WGS sequence"/>
</dbReference>
<dbReference type="SUPFAM" id="SSF46689">
    <property type="entry name" value="Homeodomain-like"/>
    <property type="match status" value="1"/>
</dbReference>
<accession>A0ABT0SBT4</accession>
<evidence type="ECO:0000313" key="3">
    <source>
        <dbReference type="Proteomes" id="UP001165383"/>
    </source>
</evidence>
<comment type="caution">
    <text evidence="2">The sequence shown here is derived from an EMBL/GenBank/DDBJ whole genome shotgun (WGS) entry which is preliminary data.</text>
</comment>
<dbReference type="InterPro" id="IPR000551">
    <property type="entry name" value="MerR-type_HTH_dom"/>
</dbReference>
<dbReference type="Pfam" id="PF04255">
    <property type="entry name" value="DUF433"/>
    <property type="match status" value="1"/>
</dbReference>
<organism evidence="2 3">
    <name type="scientific">Sphingomonas brevis</name>
    <dbReference type="NCBI Taxonomy" id="2908206"/>
    <lineage>
        <taxon>Bacteria</taxon>
        <taxon>Pseudomonadati</taxon>
        <taxon>Pseudomonadota</taxon>
        <taxon>Alphaproteobacteria</taxon>
        <taxon>Sphingomonadales</taxon>
        <taxon>Sphingomonadaceae</taxon>
        <taxon>Sphingomonas</taxon>
    </lineage>
</organism>
<evidence type="ECO:0000313" key="2">
    <source>
        <dbReference type="EMBL" id="MCL6741803.1"/>
    </source>
</evidence>
<reference evidence="2" key="1">
    <citation type="submission" date="2022-05" db="EMBL/GenBank/DDBJ databases">
        <authorList>
            <person name="Jo J.-H."/>
            <person name="Im W.-T."/>
        </authorList>
    </citation>
    <scope>NUCLEOTIDE SEQUENCE</scope>
    <source>
        <strain evidence="2">RB56-2</strain>
    </source>
</reference>
<proteinExistence type="predicted"/>
<dbReference type="EMBL" id="JAMGBB010000001">
    <property type="protein sequence ID" value="MCL6741803.1"/>
    <property type="molecule type" value="Genomic_DNA"/>
</dbReference>
<dbReference type="InterPro" id="IPR009061">
    <property type="entry name" value="DNA-bd_dom_put_sf"/>
</dbReference>
<gene>
    <name evidence="2" type="ORF">LZ518_11760</name>
</gene>
<sequence length="233" mass="26079">MTADLNVGSVVKREGVGVGRRTMGSSNVIGAFSEVQVERLTGLSKSQLRRWRRDGFIKPSYDDGGKSAFSHVYSFKDLVNLRVLNALRNSHKVSLSELKKVGRELSHLGEDRWTATTLYVLNRRVVFTEPETDRKREITTKQYVVDIPLKVAIQSARHAVQEFNEEHRKAGQVVRNRYVSQNFLVFAGTRVPVAAVREFADAGYTPEQIISEYPDLTQADVELAVSQGANLAA</sequence>
<evidence type="ECO:0000259" key="1">
    <source>
        <dbReference type="Pfam" id="PF13411"/>
    </source>
</evidence>
<dbReference type="SUPFAM" id="SSF46955">
    <property type="entry name" value="Putative DNA-binding domain"/>
    <property type="match status" value="1"/>
</dbReference>
<dbReference type="Pfam" id="PF13411">
    <property type="entry name" value="MerR_1"/>
    <property type="match status" value="1"/>
</dbReference>
<name>A0ABT0SBT4_9SPHN</name>
<dbReference type="Gene3D" id="1.10.1660.10">
    <property type="match status" value="1"/>
</dbReference>
<dbReference type="Gene3D" id="1.10.10.10">
    <property type="entry name" value="Winged helix-like DNA-binding domain superfamily/Winged helix DNA-binding domain"/>
    <property type="match status" value="1"/>
</dbReference>
<dbReference type="InterPro" id="IPR036388">
    <property type="entry name" value="WH-like_DNA-bd_sf"/>
</dbReference>
<keyword evidence="3" id="KW-1185">Reference proteome</keyword>
<protein>
    <submittedName>
        <fullName evidence="2">DUF433 domain-containing protein</fullName>
    </submittedName>
</protein>
<dbReference type="RefSeq" id="WP_249916169.1">
    <property type="nucleotide sequence ID" value="NZ_JAMGBB010000001.1"/>
</dbReference>
<dbReference type="InterPro" id="IPR009057">
    <property type="entry name" value="Homeodomain-like_sf"/>
</dbReference>
<dbReference type="InterPro" id="IPR007367">
    <property type="entry name" value="DUF433"/>
</dbReference>